<dbReference type="InterPro" id="IPR026876">
    <property type="entry name" value="Fn3_assoc_repeat"/>
</dbReference>
<dbReference type="Gene3D" id="2.160.20.110">
    <property type="match status" value="6"/>
</dbReference>
<dbReference type="InterPro" id="IPR051465">
    <property type="entry name" value="Cell_Envelope_Struct_Comp"/>
</dbReference>
<protein>
    <recommendedName>
        <fullName evidence="2">SLH domain-containing protein</fullName>
    </recommendedName>
</protein>
<keyword evidence="1" id="KW-0472">Membrane</keyword>
<dbReference type="InterPro" id="IPR059177">
    <property type="entry name" value="GH29D-like_dom"/>
</dbReference>
<dbReference type="InterPro" id="IPR001119">
    <property type="entry name" value="SLH_dom"/>
</dbReference>
<sequence>MAPKQKAIGGIAFIALIIAVFTFSLVFMASASSDKWTDHADTLWYDPVYNTFKIDTPAKLAGVAKLVNSGRSADGTQKYDFSGKVLEIDRNLDLADYQWVPIGTRATPFKGTLIAKGGQSFKISGMKVSGNMNYAGLVGYMDGGTVGGFEFTDTGSIDVATVSNSVYSNVYGDNGVYAGSAVGKMVNNSTVYNITNQLNVKVSTTITNVFAGGVVGSGEGTLANSNNYKPVTASGMDVHAGGIIGYGDDDGLKIKKVLNNGSIDASGSGKLHAGGIAGFAFGFIKMDEDATPISNAASIKVTGGSSGYAGGIVGRAGADITFSNSTANAGAVSIDSQQANGTYAGGLVGAITAEQTTPLFSIVFTNSAAITNKGGTNVHTGGIAGFVGSTFKWDKSFTNSVNVTATGTQQLYSGGLIGKVSGDIFFNNSAKNTGAISVSGGAGPQKPDEVYTGGIIGFASKRVLFESTSNRAYENSGEISVNGGNGLYTGGIISNRAYARTSGAVSNNVYSSAKIGVNGLAKLYTGGFIGMVPDEGVDKLISGAVFANEIVVAGAASDPSHTISTGGIVGYYVDRSGSGSIDQTGFKGTISATGGADTYTGGIAGYMDGGTISLPCAGSIGDKPDARCSGNMETSLTKITADGTIGGVAGYSKGSITGPQVKFITLTNKLIGGFTGGVAGKAQGVISNATVGVVSYTDGYSVKLESTADSVTAGGIVGHNENALLVTASTVANLGLVNEQGRNGYTLGGVAGLLTAEAIIGETGTPIKVSKIAIDVNSANSQIGGAIGVNHSPKVYVQAENLTINIAAAQAKVGGISGIQEVAKGSIPSDAGNNTAAHPLIAKEVIITAQGSDARIGGLFGVNQGDTPRGFAHNVSITTEGPSNQIGGIAGRNIGSITSNEARNIIIASKGTGAEVGGIAGRSEAADSTVAPALIVNSSVYAEEEPLITATGANSFIGGIAGLAKSTEITNPVIRAEAPDYAMLAVKAEHVIAGGIAGQIEQGKIIGDAAMTNIENLLVSISTDAPNAYVGGISGYNLKSRLEKIVATNVNLIINGEKAIVGGMAAYNQSTATGILVNNYMAQLNLKVNATAAASTVGGFVGVNDKQSSDPSTAPGIAVSTIQNSRYVGSIQVLSPSTVTGGMAGENRSLIANNSITDKIPVASKGNGSTLGGLVGLNTESGTLYYTYSNSNLTIEGENTLAGGLAGYNKGQIITSYVDIDLTSHAYGTDGNSVFLGGLIGRNSGIIEKSYSASKVTASGAYTNVGGLVGDHVDGSITDSYAAKEITASAEGSYAGGLLGRIANGKVTTSYSAGQVTAENGAYAGGFAGRYDNPSKELLYKNYYVKDENEQINTDLPDFAEGDHRWLLVHVRLSTILSSTLKERDIFPGLSGWDFTQAWKYGSLNADYKYPELHRSANTGGDGGSGSDVNANINWYMRDKGAINFDIKTEAELAGLAAIVNGAVTGVDKFAFEGRTIRVQNPIHIQSNQWVPIGNNETSSFLGTFEGNNYLIDGLKLLPDQSYSGLFGVIGQGAKVQHMRLEPLSVAGNQYTGVLAGFNKGTVSQIDVKLLNAGTIIGNTVGGIIGKNTGVVEKLSMTLDGNSRVEAVGNNAVAGGIIGDNTFALTPQIFDLKTPSGSIGSSAANATIGGVIGRQTGDFTGSRATITAAYPISATGANSIVGGLIGNHVSGKANDLTVTFADGTLQALGLGSTLGGVIGQSDVGNPISNVNVTASQAGQHMTGNGIIGGIVGVKTGKGTNVFDMENVKTDKVVLSSLDGSTNAVIGGIAGKLSQTAVHQAAFTASIRGKGDRVTAGGIVGYSMDSILYQADVLSDISSSSRARESAVGGIAGIMQSSNVDAGLDFGNLIPFYRGIYDAVVHSKAIEAKGVDNVPDLYVGGLVGKNLAASIYNSRSTSDLSVNGAKIASVGGVAGYSDGIIVSSSASSDINADASTIYDVGGVVGWTAGGAIHYSNMSSLDGQKITVGSAITKSGVMPATRVGGFVGNGDNTNITHSFANIPVIVVCTNQENTIYAGGFAGLLGDLSSGSGIIQQVYAKGSIDVKGITGSYAGGFAGSIDHYSITDAYATGNITNTGFDTSSGGFAGAVERRGIVKNAFAAQDKVATIGVNHATRSYGGGFAGYNDGTLDGVFANVAELSMSVSGANAYKGSLVGYNFRDGKIVQSSYVGDLNAVGYNLGGNPGVVQADNSSSYAFGNWNFETDPSFLSGNGSSEIIIYNAKQLTGAITLYNNTGLDYYRLFNRTATQKPAMEKFTLGADLDLTGSLWTPIMSFRGEFDGKDKKIKGLKLVAAGSDLNGFVSENYGKIRNLIFDEADITAGSKTGIAAGINHVGAAISDIIIRGKVKGNDYVGGAVGDNKGTVSNVTVEAAGVEGANYVGGVSGVNSGSITGAAFKGTITGSGSYIGGIAGSNEGQLSKTYSRGTVRATTPGLTLAVGGIAGENKGSGSITQSFSYSDIDAASSHVMAGGIAGSNEGAISNSYSSALVKAEGTVEAEAGGIVGYAASGAIDYSLNYGEVIAGVEGKIMPGKAYFGGIAGQKEDAAVVSHTAFNKQMLKSNTAYYDASGKRVSGDDKEAAGLLATDLTKGTLPASFDPSLWKAEQSFYPQLTAFNRAAGSKLSAAAVILNKNDLVNFIRNSFELTKDGALLWTANPNEALITNESGSVKGTLKSTGSAALTAAFNGESRVITVNAPALKFKETAIKPKVGSGIVMTFYNQVSVVLNTDEPNGKIYYTLDGSLPDSNAVLYSGPIVLKSTTNLKAVTIVEEKETSEVFSGVWTRMTESGGGGGGGFAQPIVQLPTISAQIGQSTVNSNSDSPTSTTVAINSKLKLTAPAGQIIYYTTDGSTPTTSSAQYIGEIIITGNMTIKIITDKDDRVVTMNYQAENAKYDLKSEAGQIKYISGYEDGQFKPDIALTRYDLIHILSPLLNMEEVSVQNRFKDVKSGIEDLVAFFTSAGIVDGYPDGTFSGEKGLTRAEFVVLMSRVLKLDITSNGETSLSDVRGHWSEKYVNAFTKAGYVQGFPDGTFEPDSQISRAQAIVVINRITGTQKQNLPSKFSDLTPDHWAFDEIMPVVK</sequence>
<evidence type="ECO:0000313" key="3">
    <source>
        <dbReference type="EMBL" id="NOU97201.1"/>
    </source>
</evidence>
<dbReference type="Pfam" id="PF13290">
    <property type="entry name" value="CHB_HEX_C_1"/>
    <property type="match status" value="1"/>
</dbReference>
<keyword evidence="1" id="KW-0812">Transmembrane</keyword>
<reference evidence="3" key="1">
    <citation type="submission" date="2019-10" db="EMBL/GenBank/DDBJ databases">
        <title>Description of Paenibacillus glebae sp. nov.</title>
        <authorList>
            <person name="Carlier A."/>
            <person name="Qi S."/>
        </authorList>
    </citation>
    <scope>NUCLEOTIDE SEQUENCE</scope>
    <source>
        <strain evidence="3">LMG 31456</strain>
    </source>
</reference>
<dbReference type="PANTHER" id="PTHR43308">
    <property type="entry name" value="OUTER MEMBRANE PROTEIN ALPHA-RELATED"/>
    <property type="match status" value="1"/>
</dbReference>
<dbReference type="Pfam" id="PF00395">
    <property type="entry name" value="SLH"/>
    <property type="match status" value="2"/>
</dbReference>
<feature type="transmembrane region" description="Helical" evidence="1">
    <location>
        <begin position="7"/>
        <end position="29"/>
    </location>
</feature>
<keyword evidence="4" id="KW-1185">Reference proteome</keyword>
<proteinExistence type="predicted"/>
<accession>A0A972H6E4</accession>
<keyword evidence="1" id="KW-1133">Transmembrane helix</keyword>
<evidence type="ECO:0000256" key="1">
    <source>
        <dbReference type="SAM" id="Phobius"/>
    </source>
</evidence>
<dbReference type="RefSeq" id="WP_171655450.1">
    <property type="nucleotide sequence ID" value="NZ_WHOD01000109.1"/>
</dbReference>
<dbReference type="EMBL" id="WHOD01000109">
    <property type="protein sequence ID" value="NOU97201.1"/>
    <property type="molecule type" value="Genomic_DNA"/>
</dbReference>
<feature type="domain" description="SLH" evidence="2">
    <location>
        <begin position="2954"/>
        <end position="3013"/>
    </location>
</feature>
<dbReference type="PROSITE" id="PS51272">
    <property type="entry name" value="SLH"/>
    <property type="match status" value="2"/>
</dbReference>
<dbReference type="Proteomes" id="UP000641588">
    <property type="component" value="Unassembled WGS sequence"/>
</dbReference>
<name>A0A972H6E4_9BACL</name>
<evidence type="ECO:0000313" key="4">
    <source>
        <dbReference type="Proteomes" id="UP000641588"/>
    </source>
</evidence>
<gene>
    <name evidence="3" type="ORF">GC093_28825</name>
</gene>
<comment type="caution">
    <text evidence="3">The sequence shown here is derived from an EMBL/GenBank/DDBJ whole genome shotgun (WGS) entry which is preliminary data.</text>
</comment>
<organism evidence="3 4">
    <name type="scientific">Paenibacillus foliorum</name>
    <dbReference type="NCBI Taxonomy" id="2654974"/>
    <lineage>
        <taxon>Bacteria</taxon>
        <taxon>Bacillati</taxon>
        <taxon>Bacillota</taxon>
        <taxon>Bacilli</taxon>
        <taxon>Bacillales</taxon>
        <taxon>Paenibacillaceae</taxon>
        <taxon>Paenibacillus</taxon>
    </lineage>
</organism>
<dbReference type="PANTHER" id="PTHR43308:SF5">
    <property type="entry name" value="S-LAYER PROTEIN _ PEPTIDOGLYCAN ENDO-BETA-N-ACETYLGLUCOSAMINIDASE"/>
    <property type="match status" value="1"/>
</dbReference>
<evidence type="ECO:0000259" key="2">
    <source>
        <dbReference type="PROSITE" id="PS51272"/>
    </source>
</evidence>
<feature type="domain" description="SLH" evidence="2">
    <location>
        <begin position="3014"/>
        <end position="3077"/>
    </location>
</feature>
<dbReference type="Pfam" id="PF13287">
    <property type="entry name" value="Fn3_assoc"/>
    <property type="match status" value="1"/>
</dbReference>